<name>M2QSH1_CERS8</name>
<sequence length="89" mass="10073">MADRVRWSGGVWTVVISTREWTWDVERRDGDGLSEREMGASGGFLYRSVSLSIVRLTWMSAVFLPACFVRPVGIHMLLSMQILDPASIR</sequence>
<dbReference type="HOGENOM" id="CLU_2454510_0_0_1"/>
<protein>
    <submittedName>
        <fullName evidence="1">Uncharacterized protein</fullName>
    </submittedName>
</protein>
<dbReference type="AlphaFoldDB" id="M2QSH1"/>
<gene>
    <name evidence="1" type="ORF">CERSUDRAFT_85738</name>
</gene>
<keyword evidence="2" id="KW-1185">Reference proteome</keyword>
<dbReference type="EMBL" id="KB445801">
    <property type="protein sequence ID" value="EMD34980.1"/>
    <property type="molecule type" value="Genomic_DNA"/>
</dbReference>
<reference evidence="1 2" key="1">
    <citation type="journal article" date="2012" name="Proc. Natl. Acad. Sci. U.S.A.">
        <title>Comparative genomics of Ceriporiopsis subvermispora and Phanerochaete chrysosporium provide insight into selective ligninolysis.</title>
        <authorList>
            <person name="Fernandez-Fueyo E."/>
            <person name="Ruiz-Duenas F.J."/>
            <person name="Ferreira P."/>
            <person name="Floudas D."/>
            <person name="Hibbett D.S."/>
            <person name="Canessa P."/>
            <person name="Larrondo L.F."/>
            <person name="James T.Y."/>
            <person name="Seelenfreund D."/>
            <person name="Lobos S."/>
            <person name="Polanco R."/>
            <person name="Tello M."/>
            <person name="Honda Y."/>
            <person name="Watanabe T."/>
            <person name="Watanabe T."/>
            <person name="Ryu J.S."/>
            <person name="Kubicek C.P."/>
            <person name="Schmoll M."/>
            <person name="Gaskell J."/>
            <person name="Hammel K.E."/>
            <person name="St John F.J."/>
            <person name="Vanden Wymelenberg A."/>
            <person name="Sabat G."/>
            <person name="Splinter BonDurant S."/>
            <person name="Syed K."/>
            <person name="Yadav J.S."/>
            <person name="Doddapaneni H."/>
            <person name="Subramanian V."/>
            <person name="Lavin J.L."/>
            <person name="Oguiza J.A."/>
            <person name="Perez G."/>
            <person name="Pisabarro A.G."/>
            <person name="Ramirez L."/>
            <person name="Santoyo F."/>
            <person name="Master E."/>
            <person name="Coutinho P.M."/>
            <person name="Henrissat B."/>
            <person name="Lombard V."/>
            <person name="Magnuson J.K."/>
            <person name="Kuees U."/>
            <person name="Hori C."/>
            <person name="Igarashi K."/>
            <person name="Samejima M."/>
            <person name="Held B.W."/>
            <person name="Barry K.W."/>
            <person name="LaButti K.M."/>
            <person name="Lapidus A."/>
            <person name="Lindquist E.A."/>
            <person name="Lucas S.M."/>
            <person name="Riley R."/>
            <person name="Salamov A.A."/>
            <person name="Hoffmeister D."/>
            <person name="Schwenk D."/>
            <person name="Hadar Y."/>
            <person name="Yarden O."/>
            <person name="de Vries R.P."/>
            <person name="Wiebenga A."/>
            <person name="Stenlid J."/>
            <person name="Eastwood D."/>
            <person name="Grigoriev I.V."/>
            <person name="Berka R.M."/>
            <person name="Blanchette R.A."/>
            <person name="Kersten P."/>
            <person name="Martinez A.T."/>
            <person name="Vicuna R."/>
            <person name="Cullen D."/>
        </authorList>
    </citation>
    <scope>NUCLEOTIDE SEQUENCE [LARGE SCALE GENOMIC DNA]</scope>
    <source>
        <strain evidence="1 2">B</strain>
    </source>
</reference>
<dbReference type="Proteomes" id="UP000016930">
    <property type="component" value="Unassembled WGS sequence"/>
</dbReference>
<accession>M2QSH1</accession>
<organism evidence="1 2">
    <name type="scientific">Ceriporiopsis subvermispora (strain B)</name>
    <name type="common">White-rot fungus</name>
    <name type="synonym">Gelatoporia subvermispora</name>
    <dbReference type="NCBI Taxonomy" id="914234"/>
    <lineage>
        <taxon>Eukaryota</taxon>
        <taxon>Fungi</taxon>
        <taxon>Dikarya</taxon>
        <taxon>Basidiomycota</taxon>
        <taxon>Agaricomycotina</taxon>
        <taxon>Agaricomycetes</taxon>
        <taxon>Polyporales</taxon>
        <taxon>Gelatoporiaceae</taxon>
        <taxon>Gelatoporia</taxon>
    </lineage>
</organism>
<proteinExistence type="predicted"/>
<evidence type="ECO:0000313" key="2">
    <source>
        <dbReference type="Proteomes" id="UP000016930"/>
    </source>
</evidence>
<evidence type="ECO:0000313" key="1">
    <source>
        <dbReference type="EMBL" id="EMD34980.1"/>
    </source>
</evidence>